<protein>
    <submittedName>
        <fullName evidence="1">Uncharacterized protein</fullName>
    </submittedName>
</protein>
<name>A0ABS4IHI2_9BACI</name>
<keyword evidence="2" id="KW-1185">Reference proteome</keyword>
<evidence type="ECO:0000313" key="2">
    <source>
        <dbReference type="Proteomes" id="UP001519345"/>
    </source>
</evidence>
<organism evidence="1 2">
    <name type="scientific">Virgibacillus natechei</name>
    <dbReference type="NCBI Taxonomy" id="1216297"/>
    <lineage>
        <taxon>Bacteria</taxon>
        <taxon>Bacillati</taxon>
        <taxon>Bacillota</taxon>
        <taxon>Bacilli</taxon>
        <taxon>Bacillales</taxon>
        <taxon>Bacillaceae</taxon>
        <taxon>Virgibacillus</taxon>
    </lineage>
</organism>
<dbReference type="EMBL" id="JAGGKX010000012">
    <property type="protein sequence ID" value="MBP1970380.1"/>
    <property type="molecule type" value="Genomic_DNA"/>
</dbReference>
<proteinExistence type="predicted"/>
<sequence length="176" mass="19608">MFTLQEGCLLKSSFLKLGMRLLAPPKRLLFLSAATEIHSAFRGRLMSLLVLAHFRVSPRPQLPQESPCISFASIGLLYIICVMKRNSVVAITSQGEWRAVDSCGNKGFWWGEHLRAVPARVRRPRRVGFSRQVKFATSCRNTCTSTSCASKAMGRAHGKRLPGTITDGSKSTRLWK</sequence>
<gene>
    <name evidence="1" type="ORF">J2Z83_002498</name>
</gene>
<dbReference type="Proteomes" id="UP001519345">
    <property type="component" value="Unassembled WGS sequence"/>
</dbReference>
<reference evidence="1 2" key="1">
    <citation type="submission" date="2021-03" db="EMBL/GenBank/DDBJ databases">
        <title>Genomic Encyclopedia of Type Strains, Phase IV (KMG-IV): sequencing the most valuable type-strain genomes for metagenomic binning, comparative biology and taxonomic classification.</title>
        <authorList>
            <person name="Goeker M."/>
        </authorList>
    </citation>
    <scope>NUCLEOTIDE SEQUENCE [LARGE SCALE GENOMIC DNA]</scope>
    <source>
        <strain evidence="1 2">DSM 25609</strain>
    </source>
</reference>
<evidence type="ECO:0000313" key="1">
    <source>
        <dbReference type="EMBL" id="MBP1970380.1"/>
    </source>
</evidence>
<accession>A0ABS4IHI2</accession>
<comment type="caution">
    <text evidence="1">The sequence shown here is derived from an EMBL/GenBank/DDBJ whole genome shotgun (WGS) entry which is preliminary data.</text>
</comment>